<dbReference type="InterPro" id="IPR050361">
    <property type="entry name" value="MPP/UQCRC_Complex"/>
</dbReference>
<keyword evidence="4" id="KW-1185">Reference proteome</keyword>
<dbReference type="KEGG" id="cep:Cri9333_4218"/>
<dbReference type="STRING" id="1173022.Cri9333_4218"/>
<dbReference type="Gene3D" id="3.30.830.10">
    <property type="entry name" value="Metalloenzyme, LuxS/M16 peptidase-like"/>
    <property type="match status" value="2"/>
</dbReference>
<dbReference type="eggNOG" id="COG0612">
    <property type="taxonomic scope" value="Bacteria"/>
</dbReference>
<dbReference type="SUPFAM" id="SSF63411">
    <property type="entry name" value="LuxS/MPP-like metallohydrolase"/>
    <property type="match status" value="2"/>
</dbReference>
<dbReference type="Pfam" id="PF00675">
    <property type="entry name" value="Peptidase_M16"/>
    <property type="match status" value="1"/>
</dbReference>
<dbReference type="PANTHER" id="PTHR11851:SF224">
    <property type="entry name" value="PROCESSING PROTEASE"/>
    <property type="match status" value="1"/>
</dbReference>
<evidence type="ECO:0000259" key="1">
    <source>
        <dbReference type="Pfam" id="PF00675"/>
    </source>
</evidence>
<feature type="domain" description="Peptidase M16 C-terminal" evidence="2">
    <location>
        <begin position="180"/>
        <end position="357"/>
    </location>
</feature>
<dbReference type="HOGENOM" id="CLU_009902_3_1_3"/>
<dbReference type="GO" id="GO:0004222">
    <property type="term" value="F:metalloendopeptidase activity"/>
    <property type="evidence" value="ECO:0007669"/>
    <property type="project" value="UniProtKB-EC"/>
</dbReference>
<dbReference type="GO" id="GO:0046872">
    <property type="term" value="F:metal ion binding"/>
    <property type="evidence" value="ECO:0007669"/>
    <property type="project" value="InterPro"/>
</dbReference>
<dbReference type="PANTHER" id="PTHR11851">
    <property type="entry name" value="METALLOPROTEASE"/>
    <property type="match status" value="1"/>
</dbReference>
<evidence type="ECO:0000259" key="2">
    <source>
        <dbReference type="Pfam" id="PF05193"/>
    </source>
</evidence>
<dbReference type="OrthoDB" id="9811314at2"/>
<dbReference type="Pfam" id="PF05193">
    <property type="entry name" value="Peptidase_M16_C"/>
    <property type="match status" value="1"/>
</dbReference>
<dbReference type="AlphaFoldDB" id="K9W3S0"/>
<evidence type="ECO:0000313" key="3">
    <source>
        <dbReference type="EMBL" id="AFZ15008.1"/>
    </source>
</evidence>
<dbReference type="RefSeq" id="WP_015205103.1">
    <property type="nucleotide sequence ID" value="NC_019753.1"/>
</dbReference>
<evidence type="ECO:0000313" key="4">
    <source>
        <dbReference type="Proteomes" id="UP000010472"/>
    </source>
</evidence>
<keyword evidence="3" id="KW-0378">Hydrolase</keyword>
<reference evidence="3 4" key="1">
    <citation type="submission" date="2012-06" db="EMBL/GenBank/DDBJ databases">
        <title>Finished chromosome of genome of Crinalium epipsammum PCC 9333.</title>
        <authorList>
            <consortium name="US DOE Joint Genome Institute"/>
            <person name="Gugger M."/>
            <person name="Coursin T."/>
            <person name="Rippka R."/>
            <person name="Tandeau De Marsac N."/>
            <person name="Huntemann M."/>
            <person name="Wei C.-L."/>
            <person name="Han J."/>
            <person name="Detter J.C."/>
            <person name="Han C."/>
            <person name="Tapia R."/>
            <person name="Davenport K."/>
            <person name="Daligault H."/>
            <person name="Erkkila T."/>
            <person name="Gu W."/>
            <person name="Munk A.C.C."/>
            <person name="Teshima H."/>
            <person name="Xu Y."/>
            <person name="Chain P."/>
            <person name="Chen A."/>
            <person name="Krypides N."/>
            <person name="Mavromatis K."/>
            <person name="Markowitz V."/>
            <person name="Szeto E."/>
            <person name="Ivanova N."/>
            <person name="Mikhailova N."/>
            <person name="Ovchinnikova G."/>
            <person name="Pagani I."/>
            <person name="Pati A."/>
            <person name="Goodwin L."/>
            <person name="Peters L."/>
            <person name="Pitluck S."/>
            <person name="Woyke T."/>
            <person name="Kerfeld C."/>
        </authorList>
    </citation>
    <scope>NUCLEOTIDE SEQUENCE [LARGE SCALE GENOMIC DNA]</scope>
    <source>
        <strain evidence="3 4">PCC 9333</strain>
    </source>
</reference>
<dbReference type="InterPro" id="IPR011765">
    <property type="entry name" value="Pept_M16_N"/>
</dbReference>
<dbReference type="PATRIC" id="fig|1173022.3.peg.4559"/>
<organism evidence="3 4">
    <name type="scientific">Crinalium epipsammum PCC 9333</name>
    <dbReference type="NCBI Taxonomy" id="1173022"/>
    <lineage>
        <taxon>Bacteria</taxon>
        <taxon>Bacillati</taxon>
        <taxon>Cyanobacteriota</taxon>
        <taxon>Cyanophyceae</taxon>
        <taxon>Gomontiellales</taxon>
        <taxon>Gomontiellaceae</taxon>
        <taxon>Crinalium</taxon>
    </lineage>
</organism>
<sequence length="434" mass="48038">MVQINSNVIRQQQQTTIHRTLLDNGIVVLVVENPAADIIAGRIFIRSGSCCEAREKAGLCHLLSAVITKGTQKLSSMEIAERVESVGASLGTDAATDYFQVSIKTVSTDFPDMLHLAAEILREPTFPAEEVELEQRLTIQAIRSQQEQPSAIAFDQLRQAMYPQHPYGLSSLGTEASVSKLNRADLQDYHQTYFRPDNFVISIAGRITAEDAVALVEEVFGDWQPPKTPLPDLHLPSVISQPLTTITAQETQQSMVMLGYLVPPVQNPDYATLKLINTYLGNGLSSRLFVELREKRGLAYEVSAFYPTRLDTSQFVVYMGTAPENTAIAMSGLRTEVERLCSTQLTPDELQASQNKLLGQYALGKQTNGQLSQVFGWYETIKLGIEFDTRFQEEVKAVTPEMIQQVASKYFIEPYISLVGPAAVVEPLKSTNVS</sequence>
<protein>
    <submittedName>
        <fullName evidence="3">Processing peptidase</fullName>
        <ecNumber evidence="3">3.4.24.64</ecNumber>
    </submittedName>
</protein>
<accession>K9W3S0</accession>
<gene>
    <name evidence="3" type="ORF">Cri9333_4218</name>
</gene>
<name>K9W3S0_9CYAN</name>
<proteinExistence type="predicted"/>
<dbReference type="Proteomes" id="UP000010472">
    <property type="component" value="Chromosome"/>
</dbReference>
<dbReference type="EC" id="3.4.24.64" evidence="3"/>
<dbReference type="InterPro" id="IPR011249">
    <property type="entry name" value="Metalloenz_LuxS/M16"/>
</dbReference>
<dbReference type="EMBL" id="CP003620">
    <property type="protein sequence ID" value="AFZ15008.1"/>
    <property type="molecule type" value="Genomic_DNA"/>
</dbReference>
<feature type="domain" description="Peptidase M16 N-terminal" evidence="1">
    <location>
        <begin position="28"/>
        <end position="174"/>
    </location>
</feature>
<dbReference type="InterPro" id="IPR007863">
    <property type="entry name" value="Peptidase_M16_C"/>
</dbReference>